<protein>
    <submittedName>
        <fullName evidence="2">Uncharacterized protein</fullName>
    </submittedName>
</protein>
<proteinExistence type="predicted"/>
<dbReference type="GeneID" id="85364325"/>
<dbReference type="RefSeq" id="XP_060330584.1">
    <property type="nucleotide sequence ID" value="XM_060480777.1"/>
</dbReference>
<feature type="compositionally biased region" description="Low complexity" evidence="1">
    <location>
        <begin position="120"/>
        <end position="139"/>
    </location>
</feature>
<sequence length="324" mass="36604">MPNRPPGHHRRRHPAPKHPHRPHPLHPLQILLIRRHAPTQPRPPPEHNTRPLQRPFSNSHSSRPSHRTPRTPAGYPHVRILFTFPSFTGSASSNALSNLPPPGFTNTSPSTSLPLPLPNTARTLSSPPRSTSTSLLLPLKHPTNGFPPQTGILPLTRSLTPLPSSPPLQMPLQTPHHPLHPRMQRHHIEIHMHPHPQRREAHPRRAPVSADLRERPRGVGEEVGLRGEGGHAQGEDLPEDVVWECRCWRRHVVVIRCIWRKNTDKYVPGREAMVLDVSFPSLALRAVAYCVAYGNDGDHYLITIRNELRSVLGYLISHSTRHDF</sequence>
<dbReference type="EMBL" id="JAUEPS010000018">
    <property type="protein sequence ID" value="KAK0458296.1"/>
    <property type="molecule type" value="Genomic_DNA"/>
</dbReference>
<evidence type="ECO:0000313" key="2">
    <source>
        <dbReference type="EMBL" id="KAK0458296.1"/>
    </source>
</evidence>
<feature type="region of interest" description="Disordered" evidence="1">
    <location>
        <begin position="1"/>
        <end position="24"/>
    </location>
</feature>
<accession>A0AA39N4X8</accession>
<evidence type="ECO:0000256" key="1">
    <source>
        <dbReference type="SAM" id="MobiDB-lite"/>
    </source>
</evidence>
<dbReference type="Proteomes" id="UP001175211">
    <property type="component" value="Unassembled WGS sequence"/>
</dbReference>
<name>A0AA39N4X8_ARMTA</name>
<feature type="region of interest" description="Disordered" evidence="1">
    <location>
        <begin position="120"/>
        <end position="146"/>
    </location>
</feature>
<dbReference type="AlphaFoldDB" id="A0AA39N4X8"/>
<organism evidence="2 3">
    <name type="scientific">Armillaria tabescens</name>
    <name type="common">Ringless honey mushroom</name>
    <name type="synonym">Agaricus tabescens</name>
    <dbReference type="NCBI Taxonomy" id="1929756"/>
    <lineage>
        <taxon>Eukaryota</taxon>
        <taxon>Fungi</taxon>
        <taxon>Dikarya</taxon>
        <taxon>Basidiomycota</taxon>
        <taxon>Agaricomycotina</taxon>
        <taxon>Agaricomycetes</taxon>
        <taxon>Agaricomycetidae</taxon>
        <taxon>Agaricales</taxon>
        <taxon>Marasmiineae</taxon>
        <taxon>Physalacriaceae</taxon>
        <taxon>Desarmillaria</taxon>
    </lineage>
</organism>
<reference evidence="2" key="1">
    <citation type="submission" date="2023-06" db="EMBL/GenBank/DDBJ databases">
        <authorList>
            <consortium name="Lawrence Berkeley National Laboratory"/>
            <person name="Ahrendt S."/>
            <person name="Sahu N."/>
            <person name="Indic B."/>
            <person name="Wong-Bajracharya J."/>
            <person name="Merenyi Z."/>
            <person name="Ke H.-M."/>
            <person name="Monk M."/>
            <person name="Kocsube S."/>
            <person name="Drula E."/>
            <person name="Lipzen A."/>
            <person name="Balint B."/>
            <person name="Henrissat B."/>
            <person name="Andreopoulos B."/>
            <person name="Martin F.M."/>
            <person name="Harder C.B."/>
            <person name="Rigling D."/>
            <person name="Ford K.L."/>
            <person name="Foster G.D."/>
            <person name="Pangilinan J."/>
            <person name="Papanicolaou A."/>
            <person name="Barry K."/>
            <person name="LaButti K."/>
            <person name="Viragh M."/>
            <person name="Koriabine M."/>
            <person name="Yan M."/>
            <person name="Riley R."/>
            <person name="Champramary S."/>
            <person name="Plett K.L."/>
            <person name="Tsai I.J."/>
            <person name="Slot J."/>
            <person name="Sipos G."/>
            <person name="Plett J."/>
            <person name="Nagy L.G."/>
            <person name="Grigoriev I.V."/>
        </authorList>
    </citation>
    <scope>NUCLEOTIDE SEQUENCE</scope>
    <source>
        <strain evidence="2">CCBAS 213</strain>
    </source>
</reference>
<feature type="region of interest" description="Disordered" evidence="1">
    <location>
        <begin position="38"/>
        <end position="74"/>
    </location>
</feature>
<evidence type="ECO:0000313" key="3">
    <source>
        <dbReference type="Proteomes" id="UP001175211"/>
    </source>
</evidence>
<keyword evidence="3" id="KW-1185">Reference proteome</keyword>
<comment type="caution">
    <text evidence="2">The sequence shown here is derived from an EMBL/GenBank/DDBJ whole genome shotgun (WGS) entry which is preliminary data.</text>
</comment>
<gene>
    <name evidence="2" type="ORF">EV420DRAFT_1764413</name>
</gene>